<dbReference type="PANTHER" id="PTHR43316">
    <property type="entry name" value="HYDROLASE, HALOACID DELAHOGENASE-RELATED"/>
    <property type="match status" value="1"/>
</dbReference>
<dbReference type="InterPro" id="IPR023214">
    <property type="entry name" value="HAD_sf"/>
</dbReference>
<accession>A0A9P5NTQ8</accession>
<dbReference type="GO" id="GO:0016791">
    <property type="term" value="F:phosphatase activity"/>
    <property type="evidence" value="ECO:0007669"/>
    <property type="project" value="UniProtKB-ARBA"/>
</dbReference>
<dbReference type="InterPro" id="IPR036412">
    <property type="entry name" value="HAD-like_sf"/>
</dbReference>
<dbReference type="EMBL" id="JADNYJ010000012">
    <property type="protein sequence ID" value="KAF8908200.1"/>
    <property type="molecule type" value="Genomic_DNA"/>
</dbReference>
<dbReference type="SUPFAM" id="SSF56784">
    <property type="entry name" value="HAD-like"/>
    <property type="match status" value="1"/>
</dbReference>
<keyword evidence="1" id="KW-0378">Hydrolase</keyword>
<reference evidence="2" key="1">
    <citation type="submission" date="2020-11" db="EMBL/GenBank/DDBJ databases">
        <authorList>
            <consortium name="DOE Joint Genome Institute"/>
            <person name="Ahrendt S."/>
            <person name="Riley R."/>
            <person name="Andreopoulos W."/>
            <person name="LaButti K."/>
            <person name="Pangilinan J."/>
            <person name="Ruiz-duenas F.J."/>
            <person name="Barrasa J.M."/>
            <person name="Sanchez-Garcia M."/>
            <person name="Camarero S."/>
            <person name="Miyauchi S."/>
            <person name="Serrano A."/>
            <person name="Linde D."/>
            <person name="Babiker R."/>
            <person name="Drula E."/>
            <person name="Ayuso-Fernandez I."/>
            <person name="Pacheco R."/>
            <person name="Padilla G."/>
            <person name="Ferreira P."/>
            <person name="Barriuso J."/>
            <person name="Kellner H."/>
            <person name="Castanera R."/>
            <person name="Alfaro M."/>
            <person name="Ramirez L."/>
            <person name="Pisabarro A.G."/>
            <person name="Kuo A."/>
            <person name="Tritt A."/>
            <person name="Lipzen A."/>
            <person name="He G."/>
            <person name="Yan M."/>
            <person name="Ng V."/>
            <person name="Cullen D."/>
            <person name="Martin F."/>
            <person name="Rosso M.-N."/>
            <person name="Henrissat B."/>
            <person name="Hibbett D."/>
            <person name="Martinez A.T."/>
            <person name="Grigoriev I.V."/>
        </authorList>
    </citation>
    <scope>NUCLEOTIDE SEQUENCE</scope>
    <source>
        <strain evidence="2">AH 44721</strain>
    </source>
</reference>
<gene>
    <name evidence="2" type="ORF">CPB84DRAFT_1870731</name>
</gene>
<dbReference type="InterPro" id="IPR006439">
    <property type="entry name" value="HAD-SF_hydro_IA"/>
</dbReference>
<dbReference type="InterPro" id="IPR051540">
    <property type="entry name" value="S-2-haloacid_dehalogenase"/>
</dbReference>
<dbReference type="PANTHER" id="PTHR43316:SF3">
    <property type="entry name" value="HALOACID DEHALOGENASE, TYPE II (AFU_ORTHOLOGUE AFUA_2G07750)-RELATED"/>
    <property type="match status" value="1"/>
</dbReference>
<dbReference type="AlphaFoldDB" id="A0A9P5NTQ8"/>
<dbReference type="OrthoDB" id="2363873at2759"/>
<proteinExistence type="predicted"/>
<dbReference type="Pfam" id="PF00702">
    <property type="entry name" value="Hydrolase"/>
    <property type="match status" value="1"/>
</dbReference>
<evidence type="ECO:0000313" key="3">
    <source>
        <dbReference type="Proteomes" id="UP000724874"/>
    </source>
</evidence>
<sequence length="250" mass="27406">MSGLGRKASVISELEDLAQKHGLQPGSDWEQFGEEWRQLFLKNAGHIAAGPNSNSMESMHRKANKFFSFKIILDDLLGSPDWSHAGAVLGDAERDYLCQIFHRLKGWPDAVEGLHALKKQVIIAALSNGNLRQLIDTSKYAGLPWDMIFSAEFFNTYKPNPKAYTEAVRHLALPAESCGMVSAHIGDLRAAAGTGMKTIYVRRPNEDAFRSGEDDEVKSKAGGGEVDYVVDSLVQLADVLVTSDKGDAKK</sequence>
<evidence type="ECO:0000313" key="2">
    <source>
        <dbReference type="EMBL" id="KAF8908200.1"/>
    </source>
</evidence>
<dbReference type="Gene3D" id="3.40.50.1000">
    <property type="entry name" value="HAD superfamily/HAD-like"/>
    <property type="match status" value="1"/>
</dbReference>
<comment type="caution">
    <text evidence="2">The sequence shown here is derived from an EMBL/GenBank/DDBJ whole genome shotgun (WGS) entry which is preliminary data.</text>
</comment>
<dbReference type="NCBIfam" id="TIGR01493">
    <property type="entry name" value="HAD-SF-IA-v2"/>
    <property type="match status" value="1"/>
</dbReference>
<dbReference type="Proteomes" id="UP000724874">
    <property type="component" value="Unassembled WGS sequence"/>
</dbReference>
<protein>
    <submittedName>
        <fullName evidence="2">Haloacid dehalogenase</fullName>
    </submittedName>
</protein>
<name>A0A9P5NTQ8_GYMJU</name>
<organism evidence="2 3">
    <name type="scientific">Gymnopilus junonius</name>
    <name type="common">Spectacular rustgill mushroom</name>
    <name type="synonym">Gymnopilus spectabilis subsp. junonius</name>
    <dbReference type="NCBI Taxonomy" id="109634"/>
    <lineage>
        <taxon>Eukaryota</taxon>
        <taxon>Fungi</taxon>
        <taxon>Dikarya</taxon>
        <taxon>Basidiomycota</taxon>
        <taxon>Agaricomycotina</taxon>
        <taxon>Agaricomycetes</taxon>
        <taxon>Agaricomycetidae</taxon>
        <taxon>Agaricales</taxon>
        <taxon>Agaricineae</taxon>
        <taxon>Hymenogastraceae</taxon>
        <taxon>Gymnopilus</taxon>
    </lineage>
</organism>
<keyword evidence="3" id="KW-1185">Reference proteome</keyword>
<evidence type="ECO:0000256" key="1">
    <source>
        <dbReference type="ARBA" id="ARBA00022801"/>
    </source>
</evidence>